<reference evidence="2" key="1">
    <citation type="journal article" date="2023" name="Front. Plant Sci.">
        <title>Chromosomal-level genome assembly of Melastoma candidum provides insights into trichome evolution.</title>
        <authorList>
            <person name="Zhong Y."/>
            <person name="Wu W."/>
            <person name="Sun C."/>
            <person name="Zou P."/>
            <person name="Liu Y."/>
            <person name="Dai S."/>
            <person name="Zhou R."/>
        </authorList>
    </citation>
    <scope>NUCLEOTIDE SEQUENCE [LARGE SCALE GENOMIC DNA]</scope>
</reference>
<evidence type="ECO:0000313" key="2">
    <source>
        <dbReference type="Proteomes" id="UP001057402"/>
    </source>
</evidence>
<dbReference type="EMBL" id="CM042882">
    <property type="protein sequence ID" value="KAI4379301.1"/>
    <property type="molecule type" value="Genomic_DNA"/>
</dbReference>
<organism evidence="1 2">
    <name type="scientific">Melastoma candidum</name>
    <dbReference type="NCBI Taxonomy" id="119954"/>
    <lineage>
        <taxon>Eukaryota</taxon>
        <taxon>Viridiplantae</taxon>
        <taxon>Streptophyta</taxon>
        <taxon>Embryophyta</taxon>
        <taxon>Tracheophyta</taxon>
        <taxon>Spermatophyta</taxon>
        <taxon>Magnoliopsida</taxon>
        <taxon>eudicotyledons</taxon>
        <taxon>Gunneridae</taxon>
        <taxon>Pentapetalae</taxon>
        <taxon>rosids</taxon>
        <taxon>malvids</taxon>
        <taxon>Myrtales</taxon>
        <taxon>Melastomataceae</taxon>
        <taxon>Melastomatoideae</taxon>
        <taxon>Melastomateae</taxon>
        <taxon>Melastoma</taxon>
    </lineage>
</organism>
<proteinExistence type="predicted"/>
<evidence type="ECO:0000313" key="1">
    <source>
        <dbReference type="EMBL" id="KAI4379301.1"/>
    </source>
</evidence>
<name>A0ACB9RM60_9MYRT</name>
<dbReference type="Proteomes" id="UP001057402">
    <property type="component" value="Chromosome 3"/>
</dbReference>
<sequence>MIPCVPLLPTGISAFRTSRVAFVGLRTFHASRDDGVEVTTDGLANSVADWESQFLGEDFDPLSCHAPNTRKKRVHTSDSTLLANTESMGWCVRARKIALRAVEARGLSVQLERLVSPNKKKNKKKMNRSKKQLNDTNRVNKEAIGNEESESEDDMDSIGPDMEEPENIEDLFADEDENESVDALREKVSALAGGMFEERKGKAMAKFVQSLSEFSGPSDRRKEINLNRTIVEAQTAQEVLDVVSEMIVAVGKGLSPSPLSPLNIATALHRIAKNMELVSMMSSRRLTFARQREMSMLVGIAMMSLPDCSAQGISNIAWALSKLVASCFTHRKWIGLPRFL</sequence>
<keyword evidence="2" id="KW-1185">Reference proteome</keyword>
<comment type="caution">
    <text evidence="1">The sequence shown here is derived from an EMBL/GenBank/DDBJ whole genome shotgun (WGS) entry which is preliminary data.</text>
</comment>
<protein>
    <submittedName>
        <fullName evidence="1">Uncharacterized protein</fullName>
    </submittedName>
</protein>
<accession>A0ACB9RM60</accession>
<gene>
    <name evidence="1" type="ORF">MLD38_005618</name>
</gene>